<dbReference type="EC" id="3.6.4.13" evidence="7"/>
<feature type="compositionally biased region" description="Polar residues" evidence="8">
    <location>
        <begin position="523"/>
        <end position="532"/>
    </location>
</feature>
<dbReference type="PROSITE" id="PS51192">
    <property type="entry name" value="HELICASE_ATP_BIND_1"/>
    <property type="match status" value="1"/>
</dbReference>
<proteinExistence type="inferred from homology"/>
<dbReference type="Proteomes" id="UP000000759">
    <property type="component" value="Chromosome 14"/>
</dbReference>
<dbReference type="Pfam" id="PF00270">
    <property type="entry name" value="DEAD"/>
    <property type="match status" value="1"/>
</dbReference>
<dbReference type="PROSITE" id="PS00039">
    <property type="entry name" value="DEAD_ATP_HELICASE"/>
    <property type="match status" value="1"/>
</dbReference>
<dbReference type="PaxDb" id="2850-Phatr14161"/>
<organism evidence="11 12">
    <name type="scientific">Phaeodactylum tricornutum (strain CCAP 1055/1)</name>
    <dbReference type="NCBI Taxonomy" id="556484"/>
    <lineage>
        <taxon>Eukaryota</taxon>
        <taxon>Sar</taxon>
        <taxon>Stramenopiles</taxon>
        <taxon>Ochrophyta</taxon>
        <taxon>Bacillariophyta</taxon>
        <taxon>Bacillariophyceae</taxon>
        <taxon>Bacillariophycidae</taxon>
        <taxon>Naviculales</taxon>
        <taxon>Phaeodactylaceae</taxon>
        <taxon>Phaeodactylum</taxon>
    </lineage>
</organism>
<dbReference type="InterPro" id="IPR025313">
    <property type="entry name" value="SPB4-like_CTE"/>
</dbReference>
<dbReference type="InterPro" id="IPR000629">
    <property type="entry name" value="RNA-helicase_DEAD-box_CS"/>
</dbReference>
<dbReference type="InParanoid" id="B7G4V3"/>
<dbReference type="InterPro" id="IPR014001">
    <property type="entry name" value="Helicase_ATP-bd"/>
</dbReference>
<evidence type="ECO:0000313" key="12">
    <source>
        <dbReference type="Proteomes" id="UP000000759"/>
    </source>
</evidence>
<reference evidence="11 12" key="1">
    <citation type="journal article" date="2008" name="Nature">
        <title>The Phaeodactylum genome reveals the evolutionary history of diatom genomes.</title>
        <authorList>
            <person name="Bowler C."/>
            <person name="Allen A.E."/>
            <person name="Badger J.H."/>
            <person name="Grimwood J."/>
            <person name="Jabbari K."/>
            <person name="Kuo A."/>
            <person name="Maheswari U."/>
            <person name="Martens C."/>
            <person name="Maumus F."/>
            <person name="Otillar R.P."/>
            <person name="Rayko E."/>
            <person name="Salamov A."/>
            <person name="Vandepoele K."/>
            <person name="Beszteri B."/>
            <person name="Gruber A."/>
            <person name="Heijde M."/>
            <person name="Katinka M."/>
            <person name="Mock T."/>
            <person name="Valentin K."/>
            <person name="Verret F."/>
            <person name="Berges J.A."/>
            <person name="Brownlee C."/>
            <person name="Cadoret J.P."/>
            <person name="Chiovitti A."/>
            <person name="Choi C.J."/>
            <person name="Coesel S."/>
            <person name="De Martino A."/>
            <person name="Detter J.C."/>
            <person name="Durkin C."/>
            <person name="Falciatore A."/>
            <person name="Fournet J."/>
            <person name="Haruta M."/>
            <person name="Huysman M.J."/>
            <person name="Jenkins B.D."/>
            <person name="Jiroutova K."/>
            <person name="Jorgensen R.E."/>
            <person name="Joubert Y."/>
            <person name="Kaplan A."/>
            <person name="Kroger N."/>
            <person name="Kroth P.G."/>
            <person name="La Roche J."/>
            <person name="Lindquist E."/>
            <person name="Lommer M."/>
            <person name="Martin-Jezequel V."/>
            <person name="Lopez P.J."/>
            <person name="Lucas S."/>
            <person name="Mangogna M."/>
            <person name="McGinnis K."/>
            <person name="Medlin L.K."/>
            <person name="Montsant A."/>
            <person name="Oudot-Le Secq M.P."/>
            <person name="Napoli C."/>
            <person name="Obornik M."/>
            <person name="Parker M.S."/>
            <person name="Petit J.L."/>
            <person name="Porcel B.M."/>
            <person name="Poulsen N."/>
            <person name="Robison M."/>
            <person name="Rychlewski L."/>
            <person name="Rynearson T.A."/>
            <person name="Schmutz J."/>
            <person name="Shapiro H."/>
            <person name="Siaut M."/>
            <person name="Stanley M."/>
            <person name="Sussman M.R."/>
            <person name="Taylor A.R."/>
            <person name="Vardi A."/>
            <person name="von Dassow P."/>
            <person name="Vyverman W."/>
            <person name="Willis A."/>
            <person name="Wyrwicz L.S."/>
            <person name="Rokhsar D.S."/>
            <person name="Weissenbach J."/>
            <person name="Armbrust E.V."/>
            <person name="Green B.R."/>
            <person name="Van de Peer Y."/>
            <person name="Grigoriev I.V."/>
        </authorList>
    </citation>
    <scope>NUCLEOTIDE SEQUENCE [LARGE SCALE GENOMIC DNA]</scope>
    <source>
        <strain evidence="11 12">CCAP 1055/1</strain>
    </source>
</reference>
<comment type="catalytic activity">
    <reaction evidence="7">
        <text>ATP + H2O = ADP + phosphate + H(+)</text>
        <dbReference type="Rhea" id="RHEA:13065"/>
        <dbReference type="ChEBI" id="CHEBI:15377"/>
        <dbReference type="ChEBI" id="CHEBI:15378"/>
        <dbReference type="ChEBI" id="CHEBI:30616"/>
        <dbReference type="ChEBI" id="CHEBI:43474"/>
        <dbReference type="ChEBI" id="CHEBI:456216"/>
        <dbReference type="EC" id="3.6.4.13"/>
    </reaction>
</comment>
<dbReference type="KEGG" id="pti:PHATRDRAFT_14161"/>
<keyword evidence="5 7" id="KW-0694">RNA-binding</keyword>
<keyword evidence="3 6" id="KW-0347">Helicase</keyword>
<dbReference type="OrthoDB" id="422663at2759"/>
<evidence type="ECO:0000259" key="9">
    <source>
        <dbReference type="PROSITE" id="PS51192"/>
    </source>
</evidence>
<evidence type="ECO:0000256" key="7">
    <source>
        <dbReference type="RuleBase" id="RU365068"/>
    </source>
</evidence>
<reference evidence="12" key="2">
    <citation type="submission" date="2008-08" db="EMBL/GenBank/DDBJ databases">
        <authorList>
            <consortium name="Diatom Consortium"/>
            <person name="Grigoriev I."/>
            <person name="Grimwood J."/>
            <person name="Kuo A."/>
            <person name="Otillar R.P."/>
            <person name="Salamov A."/>
            <person name="Detter J.C."/>
            <person name="Lindquist E."/>
            <person name="Shapiro H."/>
            <person name="Lucas S."/>
            <person name="Glavina del Rio T."/>
            <person name="Pitluck S."/>
            <person name="Rokhsar D."/>
            <person name="Bowler C."/>
        </authorList>
    </citation>
    <scope>GENOME REANNOTATION</scope>
    <source>
        <strain evidence="12">CCAP 1055/1</strain>
    </source>
</reference>
<keyword evidence="4 6" id="KW-0067">ATP-binding</keyword>
<sequence length="540" mass="59376">LERPTNVQSRAIPAFFTNQQLHNILLQSETGSGKTLAYLLPILQSLAVDKQGELRKLDRAKAGTKCIILCPTRELASQTVKVVENLCSHSFNWLVPGCLLGEERRKSEKAKIRKGLSLVVATPGRLLDHLTRTESLLMALKGKLEWLVLDEADRLLDMGLGEQVKQIVQRIRSNQPGSGRDGITWRSVLVSATVTPSIEKLAKETLLGGDNSWVWVKGGNDAQVAKVAAESEFSQSTPRQLAQFHMTVSAKLRLAALVGFLTQRADKGERTVVFMSTCASVNYHHALFEGMDSVLEESDSDTGKGIFGTRCPIHRLHGSVPHSERHLVLRKFTKEQIVGGKKQAAVLLCTDVAARGLNLPECEWTVQYDPPSEVADYVHRAGRVARAGKAGHSLIFLLPSERTFLDVLKNRGVKHMSALSLASTLNAAAAICGLGQSKLATSRRGEAFCTELHRRMENLIRTRAKPQEVSGQLLELARAAFLSHLRAYPTKEKAVRHIFSAKALHLGHVARSFALKEPPKKLGTNSSQSAANQEDDSRKR</sequence>
<dbReference type="GO" id="GO:0016887">
    <property type="term" value="F:ATP hydrolysis activity"/>
    <property type="evidence" value="ECO:0007669"/>
    <property type="project" value="RHEA"/>
</dbReference>
<accession>B7G4V3</accession>
<dbReference type="Gene3D" id="3.40.50.300">
    <property type="entry name" value="P-loop containing nucleotide triphosphate hydrolases"/>
    <property type="match status" value="2"/>
</dbReference>
<keyword evidence="2 6" id="KW-0378">Hydrolase</keyword>
<dbReference type="PANTHER" id="PTHR24031">
    <property type="entry name" value="RNA HELICASE"/>
    <property type="match status" value="1"/>
</dbReference>
<gene>
    <name evidence="11" type="ORF">PHATRDRAFT_14161</name>
</gene>
<feature type="domain" description="Helicase C-terminal" evidence="10">
    <location>
        <begin position="240"/>
        <end position="477"/>
    </location>
</feature>
<dbReference type="RefSeq" id="XP_002181979.1">
    <property type="nucleotide sequence ID" value="XM_002181943.1"/>
</dbReference>
<dbReference type="GO" id="GO:0005524">
    <property type="term" value="F:ATP binding"/>
    <property type="evidence" value="ECO:0007669"/>
    <property type="project" value="UniProtKB-UniRule"/>
</dbReference>
<evidence type="ECO:0000313" key="11">
    <source>
        <dbReference type="EMBL" id="EEC46519.1"/>
    </source>
</evidence>
<comment type="domain">
    <text evidence="7">The Q motif is unique to and characteristic of the DEAD box family of RNA helicases and controls ATP binding and hydrolysis.</text>
</comment>
<dbReference type="GeneID" id="7202750"/>
<dbReference type="HOGENOM" id="CLU_003041_26_2_1"/>
<dbReference type="GO" id="GO:0003723">
    <property type="term" value="F:RNA binding"/>
    <property type="evidence" value="ECO:0007669"/>
    <property type="project" value="UniProtKB-UniRule"/>
</dbReference>
<dbReference type="SMART" id="SM00487">
    <property type="entry name" value="DEXDc"/>
    <property type="match status" value="1"/>
</dbReference>
<feature type="region of interest" description="Disordered" evidence="8">
    <location>
        <begin position="516"/>
        <end position="540"/>
    </location>
</feature>
<dbReference type="eggNOG" id="KOG0348">
    <property type="taxonomic scope" value="Eukaryota"/>
</dbReference>
<dbReference type="SUPFAM" id="SSF52540">
    <property type="entry name" value="P-loop containing nucleoside triphosphate hydrolases"/>
    <property type="match status" value="1"/>
</dbReference>
<evidence type="ECO:0000259" key="10">
    <source>
        <dbReference type="PROSITE" id="PS51194"/>
    </source>
</evidence>
<dbReference type="PROSITE" id="PS51194">
    <property type="entry name" value="HELICASE_CTER"/>
    <property type="match status" value="1"/>
</dbReference>
<evidence type="ECO:0000256" key="5">
    <source>
        <dbReference type="ARBA" id="ARBA00022884"/>
    </source>
</evidence>
<feature type="non-terminal residue" evidence="11">
    <location>
        <position position="540"/>
    </location>
</feature>
<feature type="domain" description="Helicase ATP-binding" evidence="9">
    <location>
        <begin position="15"/>
        <end position="212"/>
    </location>
</feature>
<evidence type="ECO:0000256" key="4">
    <source>
        <dbReference type="ARBA" id="ARBA00022840"/>
    </source>
</evidence>
<keyword evidence="12" id="KW-1185">Reference proteome</keyword>
<dbReference type="InterPro" id="IPR027417">
    <property type="entry name" value="P-loop_NTPase"/>
</dbReference>
<dbReference type="SMART" id="SM00490">
    <property type="entry name" value="HELICc"/>
    <property type="match status" value="1"/>
</dbReference>
<evidence type="ECO:0000256" key="8">
    <source>
        <dbReference type="SAM" id="MobiDB-lite"/>
    </source>
</evidence>
<dbReference type="CDD" id="cd18787">
    <property type="entry name" value="SF2_C_DEAD"/>
    <property type="match status" value="1"/>
</dbReference>
<evidence type="ECO:0000256" key="2">
    <source>
        <dbReference type="ARBA" id="ARBA00022801"/>
    </source>
</evidence>
<feature type="non-terminal residue" evidence="11">
    <location>
        <position position="1"/>
    </location>
</feature>
<evidence type="ECO:0000256" key="6">
    <source>
        <dbReference type="RuleBase" id="RU000492"/>
    </source>
</evidence>
<dbReference type="InterPro" id="IPR011545">
    <property type="entry name" value="DEAD/DEAH_box_helicase_dom"/>
</dbReference>
<dbReference type="SMART" id="SM01178">
    <property type="entry name" value="DUF4217"/>
    <property type="match status" value="1"/>
</dbReference>
<dbReference type="InterPro" id="IPR001650">
    <property type="entry name" value="Helicase_C-like"/>
</dbReference>
<dbReference type="FunCoup" id="B7G4V3">
    <property type="interactions" value="2"/>
</dbReference>
<comment type="similarity">
    <text evidence="6">Belongs to the DEAD box helicase family.</text>
</comment>
<evidence type="ECO:0000256" key="3">
    <source>
        <dbReference type="ARBA" id="ARBA00022806"/>
    </source>
</evidence>
<name>B7G4V3_PHATC</name>
<dbReference type="Pfam" id="PF00271">
    <property type="entry name" value="Helicase_C"/>
    <property type="match status" value="1"/>
</dbReference>
<dbReference type="AlphaFoldDB" id="B7G4V3"/>
<evidence type="ECO:0000256" key="1">
    <source>
        <dbReference type="ARBA" id="ARBA00022741"/>
    </source>
</evidence>
<protein>
    <recommendedName>
        <fullName evidence="7">ATP-dependent RNA helicase</fullName>
        <ecNumber evidence="7">3.6.4.13</ecNumber>
    </recommendedName>
</protein>
<dbReference type="Pfam" id="PF13959">
    <property type="entry name" value="CTE_SPB4"/>
    <property type="match status" value="1"/>
</dbReference>
<dbReference type="STRING" id="556484.B7G4V3"/>
<dbReference type="GO" id="GO:0003724">
    <property type="term" value="F:RNA helicase activity"/>
    <property type="evidence" value="ECO:0007669"/>
    <property type="project" value="UniProtKB-EC"/>
</dbReference>
<comment type="function">
    <text evidence="7">RNA helicase.</text>
</comment>
<keyword evidence="1 6" id="KW-0547">Nucleotide-binding</keyword>
<dbReference type="EMBL" id="CM000616">
    <property type="protein sequence ID" value="EEC46519.1"/>
    <property type="molecule type" value="Genomic_DNA"/>
</dbReference>